<reference evidence="5 6" key="1">
    <citation type="submission" date="2024-09" db="EMBL/GenBank/DDBJ databases">
        <authorList>
            <person name="Sun Q."/>
            <person name="Mori K."/>
        </authorList>
    </citation>
    <scope>NUCLEOTIDE SEQUENCE [LARGE SCALE GENOMIC DNA]</scope>
    <source>
        <strain evidence="5 6">ATCC 51285</strain>
    </source>
</reference>
<dbReference type="SUPFAM" id="SSF53720">
    <property type="entry name" value="ALDH-like"/>
    <property type="match status" value="1"/>
</dbReference>
<comment type="similarity">
    <text evidence="3">Belongs to the aldehyde dehydrogenase family.</text>
</comment>
<dbReference type="Gene3D" id="3.40.309.10">
    <property type="entry name" value="Aldehyde Dehydrogenase, Chain A, domain 2"/>
    <property type="match status" value="1"/>
</dbReference>
<organism evidence="5 6">
    <name type="scientific">Balneatrix alpica</name>
    <dbReference type="NCBI Taxonomy" id="75684"/>
    <lineage>
        <taxon>Bacteria</taxon>
        <taxon>Pseudomonadati</taxon>
        <taxon>Pseudomonadota</taxon>
        <taxon>Gammaproteobacteria</taxon>
        <taxon>Oceanospirillales</taxon>
        <taxon>Balneatrichaceae</taxon>
        <taxon>Balneatrix</taxon>
    </lineage>
</organism>
<evidence type="ECO:0000259" key="4">
    <source>
        <dbReference type="Pfam" id="PF00171"/>
    </source>
</evidence>
<dbReference type="PROSITE" id="PS00070">
    <property type="entry name" value="ALDEHYDE_DEHYDR_CYS"/>
    <property type="match status" value="1"/>
</dbReference>
<dbReference type="InterPro" id="IPR016163">
    <property type="entry name" value="Ald_DH_C"/>
</dbReference>
<feature type="domain" description="Aldehyde dehydrogenase" evidence="4">
    <location>
        <begin position="36"/>
        <end position="493"/>
    </location>
</feature>
<dbReference type="Gene3D" id="3.40.605.10">
    <property type="entry name" value="Aldehyde Dehydrogenase, Chain A, domain 1"/>
    <property type="match status" value="1"/>
</dbReference>
<dbReference type="InterPro" id="IPR016161">
    <property type="entry name" value="Ald_DH/histidinol_DH"/>
</dbReference>
<dbReference type="InterPro" id="IPR015590">
    <property type="entry name" value="Aldehyde_DH_dom"/>
</dbReference>
<evidence type="ECO:0000256" key="2">
    <source>
        <dbReference type="PROSITE-ProRule" id="PRU10007"/>
    </source>
</evidence>
<dbReference type="RefSeq" id="WP_211249522.1">
    <property type="nucleotide sequence ID" value="NZ_JAUESS010000013.1"/>
</dbReference>
<evidence type="ECO:0000313" key="5">
    <source>
        <dbReference type="EMBL" id="MFB9887912.1"/>
    </source>
</evidence>
<evidence type="ECO:0000313" key="6">
    <source>
        <dbReference type="Proteomes" id="UP001589628"/>
    </source>
</evidence>
<dbReference type="Proteomes" id="UP001589628">
    <property type="component" value="Unassembled WGS sequence"/>
</dbReference>
<dbReference type="PROSITE" id="PS00687">
    <property type="entry name" value="ALDEHYDE_DEHYDR_GLU"/>
    <property type="match status" value="1"/>
</dbReference>
<dbReference type="EMBL" id="JBHLZN010000007">
    <property type="protein sequence ID" value="MFB9887912.1"/>
    <property type="molecule type" value="Genomic_DNA"/>
</dbReference>
<dbReference type="InterPro" id="IPR016160">
    <property type="entry name" value="Ald_DH_CS_CYS"/>
</dbReference>
<sequence length="499" mass="53312">MADMIDLAGWQARALELRIPTQALINGEQRAALSGKTFAALNPATGQVLGQVAECDSADVELAVQSARAAFEDGRWSRQSPAARKKVLQRFAALIEAHKEELALLETLNVGKPIRDSLAIDVPATARCIAWYGEAIDKIYDEVAPTAANSLATITREPVGVVAAVVPWNFPMIMAAWKLGPALAAGNSVILKPAEQSPLTAIRLGELALEAGIPAGVFNVLPGFGPTAGKALGLHMDVDCLAFTGSTQVGKMFMQYAGQSNLKHVGLECGGKSPHIILDDVEDVEAAATAAAWGIYFNQGEMCTAGSRLIVQEGIEEQVLAKISEVVKGLQPGNPLDPNTSMGAIIDKGQMNRVLDYIQIGQDEGAQLHFGGRQVLQESGGNFIEPTLFRGVGNQMRIAQEEIFGPVLSVIRVKDAEEALKVANDTCYGLGAAVWSSNINTVHKISRGLRAGVVYVNCYDADDITVPFGGYKMSGLGRDKSLHAFDKYTELKTTWIRLS</sequence>
<keyword evidence="6" id="KW-1185">Reference proteome</keyword>
<feature type="active site" evidence="2">
    <location>
        <position position="268"/>
    </location>
</feature>
<evidence type="ECO:0000256" key="1">
    <source>
        <dbReference type="ARBA" id="ARBA00023002"/>
    </source>
</evidence>
<comment type="caution">
    <text evidence="5">The sequence shown here is derived from an EMBL/GenBank/DDBJ whole genome shotgun (WGS) entry which is preliminary data.</text>
</comment>
<dbReference type="CDD" id="cd07112">
    <property type="entry name" value="ALDH_GABALDH-PuuC"/>
    <property type="match status" value="1"/>
</dbReference>
<name>A0ABV5ZF45_9GAMM</name>
<protein>
    <submittedName>
        <fullName evidence="5">Aldehyde dehydrogenase</fullName>
    </submittedName>
</protein>
<accession>A0ABV5ZF45</accession>
<gene>
    <name evidence="5" type="ORF">ACFFLH_15970</name>
</gene>
<proteinExistence type="inferred from homology"/>
<dbReference type="InterPro" id="IPR029510">
    <property type="entry name" value="Ald_DH_CS_GLU"/>
</dbReference>
<dbReference type="Pfam" id="PF00171">
    <property type="entry name" value="Aldedh"/>
    <property type="match status" value="1"/>
</dbReference>
<dbReference type="PANTHER" id="PTHR11699">
    <property type="entry name" value="ALDEHYDE DEHYDROGENASE-RELATED"/>
    <property type="match status" value="1"/>
</dbReference>
<dbReference type="InterPro" id="IPR016162">
    <property type="entry name" value="Ald_DH_N"/>
</dbReference>
<keyword evidence="1 3" id="KW-0560">Oxidoreductase</keyword>
<evidence type="ECO:0000256" key="3">
    <source>
        <dbReference type="RuleBase" id="RU003345"/>
    </source>
</evidence>